<dbReference type="AlphaFoldDB" id="A0A7R9QIV7"/>
<evidence type="ECO:0000256" key="1">
    <source>
        <dbReference type="SAM" id="SignalP"/>
    </source>
</evidence>
<dbReference type="InterPro" id="IPR001623">
    <property type="entry name" value="DnaJ_domain"/>
</dbReference>
<evidence type="ECO:0000313" key="3">
    <source>
        <dbReference type="Proteomes" id="UP000759131"/>
    </source>
</evidence>
<sequence>MPKMHLFVHLMSIVVTIGTTIRTTDAYNPYEVLNITRSASIPEIKKSYRLLAKLTSGQKQR</sequence>
<dbReference type="SUPFAM" id="SSF46565">
    <property type="entry name" value="Chaperone J-domain"/>
    <property type="match status" value="1"/>
</dbReference>
<keyword evidence="3" id="KW-1185">Reference proteome</keyword>
<proteinExistence type="predicted"/>
<organism evidence="2">
    <name type="scientific">Medioppia subpectinata</name>
    <dbReference type="NCBI Taxonomy" id="1979941"/>
    <lineage>
        <taxon>Eukaryota</taxon>
        <taxon>Metazoa</taxon>
        <taxon>Ecdysozoa</taxon>
        <taxon>Arthropoda</taxon>
        <taxon>Chelicerata</taxon>
        <taxon>Arachnida</taxon>
        <taxon>Acari</taxon>
        <taxon>Acariformes</taxon>
        <taxon>Sarcoptiformes</taxon>
        <taxon>Oribatida</taxon>
        <taxon>Brachypylina</taxon>
        <taxon>Oppioidea</taxon>
        <taxon>Oppiidae</taxon>
        <taxon>Medioppia</taxon>
    </lineage>
</organism>
<dbReference type="EMBL" id="CAJPIZ010037125">
    <property type="protein sequence ID" value="CAG2121072.1"/>
    <property type="molecule type" value="Genomic_DNA"/>
</dbReference>
<dbReference type="Gene3D" id="1.10.287.110">
    <property type="entry name" value="DnaJ domain"/>
    <property type="match status" value="1"/>
</dbReference>
<protein>
    <recommendedName>
        <fullName evidence="4">J domain-containing protein</fullName>
    </recommendedName>
</protein>
<evidence type="ECO:0008006" key="4">
    <source>
        <dbReference type="Google" id="ProtNLM"/>
    </source>
</evidence>
<dbReference type="Proteomes" id="UP000759131">
    <property type="component" value="Unassembled WGS sequence"/>
</dbReference>
<feature type="signal peptide" evidence="1">
    <location>
        <begin position="1"/>
        <end position="26"/>
    </location>
</feature>
<keyword evidence="1" id="KW-0732">Signal</keyword>
<feature type="non-terminal residue" evidence="2">
    <location>
        <position position="1"/>
    </location>
</feature>
<accession>A0A7R9QIV7</accession>
<dbReference type="InterPro" id="IPR036869">
    <property type="entry name" value="J_dom_sf"/>
</dbReference>
<evidence type="ECO:0000313" key="2">
    <source>
        <dbReference type="EMBL" id="CAD7646516.1"/>
    </source>
</evidence>
<feature type="chain" id="PRO_5036403805" description="J domain-containing protein" evidence="1">
    <location>
        <begin position="27"/>
        <end position="61"/>
    </location>
</feature>
<dbReference type="CDD" id="cd06257">
    <property type="entry name" value="DnaJ"/>
    <property type="match status" value="1"/>
</dbReference>
<gene>
    <name evidence="2" type="ORF">OSB1V03_LOCUS21018</name>
</gene>
<name>A0A7R9QIV7_9ACAR</name>
<reference evidence="2" key="1">
    <citation type="submission" date="2020-11" db="EMBL/GenBank/DDBJ databases">
        <authorList>
            <person name="Tran Van P."/>
        </authorList>
    </citation>
    <scope>NUCLEOTIDE SEQUENCE</scope>
</reference>
<dbReference type="EMBL" id="OC891700">
    <property type="protein sequence ID" value="CAD7646516.1"/>
    <property type="molecule type" value="Genomic_DNA"/>
</dbReference>